<proteinExistence type="predicted"/>
<evidence type="ECO:0000313" key="3">
    <source>
        <dbReference type="Proteomes" id="UP000054282"/>
    </source>
</evidence>
<accession>A0A0L7M0E0</accession>
<reference evidence="3" key="1">
    <citation type="submission" date="2006-09" db="EMBL/GenBank/DDBJ databases">
        <title>Annotation of Plasmodium falciparum Dd2.</title>
        <authorList>
            <consortium name="The Broad Institute Genome Sequencing Platform"/>
            <person name="Volkman S.K."/>
            <person name="Neafsey D.E."/>
            <person name="Dash A.P."/>
            <person name="Chitnis C.E."/>
            <person name="Hartl D.L."/>
            <person name="Young S.K."/>
            <person name="Zeng Q."/>
            <person name="Koehrsen M."/>
            <person name="Alvarado L."/>
            <person name="Berlin A."/>
            <person name="Borenstein D."/>
            <person name="Chapman S.B."/>
            <person name="Chen Z."/>
            <person name="Engels R."/>
            <person name="Freedman E."/>
            <person name="Gellesch M."/>
            <person name="Goldberg J."/>
            <person name="Griggs A."/>
            <person name="Gujja S."/>
            <person name="Heilman E.R."/>
            <person name="Heiman D.I."/>
            <person name="Howarth C."/>
            <person name="Jen D."/>
            <person name="Larson L."/>
            <person name="Mehta T."/>
            <person name="Neiman D."/>
            <person name="Park D."/>
            <person name="Pearson M."/>
            <person name="Roberts A."/>
            <person name="Saif S."/>
            <person name="Shea T."/>
            <person name="Shenoy N."/>
            <person name="Sisk P."/>
            <person name="Stolte C."/>
            <person name="Sykes S."/>
            <person name="Walk T."/>
            <person name="White J."/>
            <person name="Yandava C."/>
            <person name="Haas B."/>
            <person name="Henn M.R."/>
            <person name="Nusbaum C."/>
            <person name="Birren B."/>
        </authorList>
    </citation>
    <scope>NUCLEOTIDE SEQUENCE [LARGE SCALE GENOMIC DNA]</scope>
</reference>
<organism evidence="2 3">
    <name type="scientific">Plasmodium falciparum (isolate Dd2)</name>
    <dbReference type="NCBI Taxonomy" id="57267"/>
    <lineage>
        <taxon>Eukaryota</taxon>
        <taxon>Sar</taxon>
        <taxon>Alveolata</taxon>
        <taxon>Apicomplexa</taxon>
        <taxon>Aconoidasida</taxon>
        <taxon>Haemosporida</taxon>
        <taxon>Plasmodiidae</taxon>
        <taxon>Plasmodium</taxon>
        <taxon>Plasmodium (Laverania)</taxon>
    </lineage>
</organism>
<sequence length="65" mass="7870">MTAVIYLCISSKKYIYIFIYMYICFYESLFIMILISLSLVFIIKEKVIFINRIIYSDIQNNCYII</sequence>
<dbReference type="EMBL" id="DS016264">
    <property type="protein sequence ID" value="KOB86263.1"/>
    <property type="molecule type" value="Genomic_DNA"/>
</dbReference>
<reference evidence="3" key="2">
    <citation type="submission" date="2006-09" db="EMBL/GenBank/DDBJ databases">
        <title>The genome sequence of Plasmodium falciparum Dd2.</title>
        <authorList>
            <consortium name="The Broad Institute Genome Sequencing Platform"/>
            <person name="Birren B."/>
            <person name="Lander E."/>
            <person name="Galagan J."/>
            <person name="Nusbaum C."/>
            <person name="Devon K."/>
            <person name="Henn M."/>
            <person name="Jaffe D."/>
            <person name="Butler J."/>
            <person name="Alvarez P."/>
            <person name="Gnerre S."/>
            <person name="Grabherr M."/>
            <person name="Kleber M."/>
            <person name="Mauceli E."/>
            <person name="Brockman W."/>
            <person name="MacCallum I.A."/>
            <person name="Rounsley S."/>
            <person name="Young S."/>
            <person name="LaButti K."/>
            <person name="Pushparaj V."/>
            <person name="DeCaprio D."/>
            <person name="Crawford M."/>
            <person name="Koehrsen M."/>
            <person name="Engels R."/>
            <person name="Montgomery P."/>
            <person name="Pearson M."/>
            <person name="Howarth C."/>
            <person name="Larson L."/>
            <person name="Luoma S."/>
            <person name="White J."/>
            <person name="Kodira C."/>
            <person name="Zeng Q."/>
            <person name="O'Leary S."/>
            <person name="Yandava C."/>
            <person name="Alvarado L."/>
            <person name="Wirth D."/>
            <person name="Volkman S."/>
            <person name="Hartl D."/>
        </authorList>
    </citation>
    <scope>NUCLEOTIDE SEQUENCE [LARGE SCALE GENOMIC DNA]</scope>
</reference>
<evidence type="ECO:0000256" key="1">
    <source>
        <dbReference type="SAM" id="Phobius"/>
    </source>
</evidence>
<dbReference type="KEGG" id="pfd:PFDG_01839"/>
<evidence type="ECO:0000313" key="2">
    <source>
        <dbReference type="EMBL" id="KOB86263.1"/>
    </source>
</evidence>
<dbReference type="Proteomes" id="UP000054282">
    <property type="component" value="Unassembled WGS sequence"/>
</dbReference>
<protein>
    <submittedName>
        <fullName evidence="2">Uncharacterized protein</fullName>
    </submittedName>
</protein>
<keyword evidence="1" id="KW-1133">Transmembrane helix</keyword>
<keyword evidence="1" id="KW-0472">Membrane</keyword>
<gene>
    <name evidence="2" type="ORF">PFDG_01839</name>
</gene>
<dbReference type="AlphaFoldDB" id="A0A0L7M0E0"/>
<keyword evidence="1" id="KW-0812">Transmembrane</keyword>
<name>A0A0L7M0E0_PLAF4</name>
<feature type="transmembrane region" description="Helical" evidence="1">
    <location>
        <begin position="14"/>
        <end position="43"/>
    </location>
</feature>